<dbReference type="EMBL" id="JAWDJX010000084">
    <property type="protein sequence ID" value="KAK3046648.1"/>
    <property type="molecule type" value="Genomic_DNA"/>
</dbReference>
<dbReference type="Proteomes" id="UP001271007">
    <property type="component" value="Unassembled WGS sequence"/>
</dbReference>
<evidence type="ECO:0000313" key="1">
    <source>
        <dbReference type="EMBL" id="KAK3046648.1"/>
    </source>
</evidence>
<protein>
    <submittedName>
        <fullName evidence="1">Uncharacterized protein</fullName>
    </submittedName>
</protein>
<gene>
    <name evidence="1" type="ORF">LTR09_011862</name>
</gene>
<dbReference type="AlphaFoldDB" id="A0AAJ0D5T3"/>
<comment type="caution">
    <text evidence="1">The sequence shown here is derived from an EMBL/GenBank/DDBJ whole genome shotgun (WGS) entry which is preliminary data.</text>
</comment>
<sequence>MCVQQELQEPQKAEGEILFKKAEVLFYVKTTFRLPKAKSFLQQYADYLNETLPKLQAGDLLYSRAVTSLEKARACQDLFKQREEANSVWVASMSDKGKAYVQQQLD</sequence>
<accession>A0AAJ0D5T3</accession>
<evidence type="ECO:0000313" key="2">
    <source>
        <dbReference type="Proteomes" id="UP001271007"/>
    </source>
</evidence>
<keyword evidence="2" id="KW-1185">Reference proteome</keyword>
<organism evidence="1 2">
    <name type="scientific">Extremus antarcticus</name>
    <dbReference type="NCBI Taxonomy" id="702011"/>
    <lineage>
        <taxon>Eukaryota</taxon>
        <taxon>Fungi</taxon>
        <taxon>Dikarya</taxon>
        <taxon>Ascomycota</taxon>
        <taxon>Pezizomycotina</taxon>
        <taxon>Dothideomycetes</taxon>
        <taxon>Dothideomycetidae</taxon>
        <taxon>Mycosphaerellales</taxon>
        <taxon>Extremaceae</taxon>
        <taxon>Extremus</taxon>
    </lineage>
</organism>
<proteinExistence type="predicted"/>
<reference evidence="1" key="1">
    <citation type="submission" date="2023-04" db="EMBL/GenBank/DDBJ databases">
        <title>Black Yeasts Isolated from many extreme environments.</title>
        <authorList>
            <person name="Coleine C."/>
            <person name="Stajich J.E."/>
            <person name="Selbmann L."/>
        </authorList>
    </citation>
    <scope>NUCLEOTIDE SEQUENCE</scope>
    <source>
        <strain evidence="1">CCFEE 5312</strain>
    </source>
</reference>
<name>A0AAJ0D5T3_9PEZI</name>